<evidence type="ECO:0000313" key="4">
    <source>
        <dbReference type="Proteomes" id="UP001152795"/>
    </source>
</evidence>
<comment type="caution">
    <text evidence="3">The sequence shown here is derived from an EMBL/GenBank/DDBJ whole genome shotgun (WGS) entry which is preliminary data.</text>
</comment>
<keyword evidence="3" id="KW-0695">RNA-directed DNA polymerase</keyword>
<dbReference type="AlphaFoldDB" id="A0A7D9IIN2"/>
<gene>
    <name evidence="3" type="ORF">PACLA_8A069156</name>
</gene>
<sequence length="991" mass="113726">MESSCIIQIDKETSTHSKTSRGKNDWRADLISQARVSPHLLKSLQPCTILENGKVLQELKASLKSVAEINKINGLLAVLEHLLLTKITEDGKEVPNIHLMFEDALELFLGFDTSYVPGSKDSYDVKRFQFALLHPKCGLCVYIFNPLSRDGYIILRSDDVDFSTFLVHLSTDLSSKSINESRFQLNKETVQMLLKSMDSEWDKKVVRIILGAVYSLKELSKLGIDATNVAANTSQVLEMAKECKNAHIAAEDITTQNIEEQIKSAKTEADKKEALVLQKRAHWPVEKITELQEEIKKVQDHAKYMENLLTPTTKQHQQQFKRRCKRKAEYLIQIHRVKRRRLSNQGRPKLLDSEDEQFICKAIEEKATYHGRRSEPTMFTNRRVKVRDLVGIANFHLTKRGKPTLKSSTTVLNRSRPRNKRSIQGRKHIGKGLFCCRKPPKTEKALNENTHYQRAHKKNVVMSFFSSDSRTKPKYCFARSIDDNAYLRPGTSEGFGNTRKTRILTPSAEKKARKLPMYDWPEKMVYITPSTHRILHKEAVTVQGEEKLINEDDTHVVFIRPKAFVDSSGTTWANETEELRTNLSDKFEVANENDPKYSAEFRGTCARVHDDTKLFVEMTNADDLANYEKERLSHLMIRLESSLSLCGRFNLNEADLKFPPVTPRWADFTDAGPGVACNNFEVQFRDAELAINHNSDYRIRLHSSRGNSSDNEAERTNSAIGDSIVDGATLQWNKHKRFDGLSDEDISKLTVKEFEEHETDRMEKNAWYCANEIRNRVDGAPVFNEFIKCYLTPKQSPFFFTKKYLKQFQSCTAAESKQQVPGYHYITNVLNFIEKHYRIGELYMEYIRDGCRENGEVCKKCSEKDWVGPRFSRVSAPYPDPDKPGHYMSVFNTPTTDNNGQLREVDDVAPRAVIKRLYKAGTISSDNVEQLKEVSSRYCVEEKDVASYVKHLEELKMMSAIRKTKEEKNEKKSAAKPMRTTTGIPSLIQEN</sequence>
<feature type="compositionally biased region" description="Basic and acidic residues" evidence="2">
    <location>
        <begin position="963"/>
        <end position="973"/>
    </location>
</feature>
<protein>
    <submittedName>
        <fullName evidence="3">RNA-directed DNA polymerase from transposon X-element</fullName>
    </submittedName>
</protein>
<feature type="region of interest" description="Disordered" evidence="2">
    <location>
        <begin position="963"/>
        <end position="991"/>
    </location>
</feature>
<dbReference type="EMBL" id="CACRXK020006546">
    <property type="protein sequence ID" value="CAB4009712.1"/>
    <property type="molecule type" value="Genomic_DNA"/>
</dbReference>
<dbReference type="GO" id="GO:0003964">
    <property type="term" value="F:RNA-directed DNA polymerase activity"/>
    <property type="evidence" value="ECO:0007669"/>
    <property type="project" value="UniProtKB-KW"/>
</dbReference>
<feature type="compositionally biased region" description="Polar residues" evidence="2">
    <location>
        <begin position="979"/>
        <end position="991"/>
    </location>
</feature>
<reference evidence="3" key="1">
    <citation type="submission" date="2020-04" db="EMBL/GenBank/DDBJ databases">
        <authorList>
            <person name="Alioto T."/>
            <person name="Alioto T."/>
            <person name="Gomez Garrido J."/>
        </authorList>
    </citation>
    <scope>NUCLEOTIDE SEQUENCE</scope>
    <source>
        <strain evidence="3">A484AB</strain>
    </source>
</reference>
<accession>A0A7D9IIN2</accession>
<dbReference type="Proteomes" id="UP001152795">
    <property type="component" value="Unassembled WGS sequence"/>
</dbReference>
<evidence type="ECO:0000313" key="3">
    <source>
        <dbReference type="EMBL" id="CAB4009712.1"/>
    </source>
</evidence>
<evidence type="ECO:0000256" key="1">
    <source>
        <dbReference type="SAM" id="Coils"/>
    </source>
</evidence>
<keyword evidence="3" id="KW-0548">Nucleotidyltransferase</keyword>
<organism evidence="3 4">
    <name type="scientific">Paramuricea clavata</name>
    <name type="common">Red gorgonian</name>
    <name type="synonym">Violescent sea-whip</name>
    <dbReference type="NCBI Taxonomy" id="317549"/>
    <lineage>
        <taxon>Eukaryota</taxon>
        <taxon>Metazoa</taxon>
        <taxon>Cnidaria</taxon>
        <taxon>Anthozoa</taxon>
        <taxon>Octocorallia</taxon>
        <taxon>Malacalcyonacea</taxon>
        <taxon>Plexauridae</taxon>
        <taxon>Paramuricea</taxon>
    </lineage>
</organism>
<feature type="coiled-coil region" evidence="1">
    <location>
        <begin position="255"/>
        <end position="308"/>
    </location>
</feature>
<dbReference type="OrthoDB" id="5981116at2759"/>
<evidence type="ECO:0000256" key="2">
    <source>
        <dbReference type="SAM" id="MobiDB-lite"/>
    </source>
</evidence>
<keyword evidence="4" id="KW-1185">Reference proteome</keyword>
<name>A0A7D9IIN2_PARCT</name>
<proteinExistence type="predicted"/>
<keyword evidence="1" id="KW-0175">Coiled coil</keyword>
<keyword evidence="3" id="KW-0808">Transferase</keyword>